<gene>
    <name evidence="1" type="ORF">NE237_030513</name>
</gene>
<accession>A0A9Q0GV84</accession>
<name>A0A9Q0GV84_9MAGN</name>
<protein>
    <submittedName>
        <fullName evidence="1">Uncharacterized protein</fullName>
    </submittedName>
</protein>
<dbReference type="AlphaFoldDB" id="A0A9Q0GV84"/>
<sequence>MATNPLTSTILWSLIRVVHHHHHIKVASGEETVEDHIVKFFRYLLDPFEGREGTHTGFKTVVSLRAVLVKVSGGGGGAAATTVENKIFKCFRCLLDPIEERGGTLTRFIKAVDSIRAIHVEVVGGRGGAVTTVENYIFKCSERGGTLTCFIKAVDSIRAVHVEVVGGGGGAVTTVENYIFKCFRPLIRPIEGTHTHFKVVATSVGGLHHCQTLHIDDILSAMIAAGQVKGVHAWRWVEGGVLSRGFHMGLGSVKVVTVIREVIRIVYGRRWLRRDVSRVFALAIQVFALAIQVFASEMRVCSWLGDVAWCSKPKEVAMCRSVMEGFG</sequence>
<organism evidence="1 2">
    <name type="scientific">Protea cynaroides</name>
    <dbReference type="NCBI Taxonomy" id="273540"/>
    <lineage>
        <taxon>Eukaryota</taxon>
        <taxon>Viridiplantae</taxon>
        <taxon>Streptophyta</taxon>
        <taxon>Embryophyta</taxon>
        <taxon>Tracheophyta</taxon>
        <taxon>Spermatophyta</taxon>
        <taxon>Magnoliopsida</taxon>
        <taxon>Proteales</taxon>
        <taxon>Proteaceae</taxon>
        <taxon>Protea</taxon>
    </lineage>
</organism>
<comment type="caution">
    <text evidence="1">The sequence shown here is derived from an EMBL/GenBank/DDBJ whole genome shotgun (WGS) entry which is preliminary data.</text>
</comment>
<dbReference type="EMBL" id="JAMYWD010000012">
    <property type="protein sequence ID" value="KAJ4953681.1"/>
    <property type="molecule type" value="Genomic_DNA"/>
</dbReference>
<proteinExistence type="predicted"/>
<evidence type="ECO:0000313" key="1">
    <source>
        <dbReference type="EMBL" id="KAJ4953681.1"/>
    </source>
</evidence>
<reference evidence="1" key="1">
    <citation type="journal article" date="2023" name="Plant J.">
        <title>The genome of the king protea, Protea cynaroides.</title>
        <authorList>
            <person name="Chang J."/>
            <person name="Duong T.A."/>
            <person name="Schoeman C."/>
            <person name="Ma X."/>
            <person name="Roodt D."/>
            <person name="Barker N."/>
            <person name="Li Z."/>
            <person name="Van de Peer Y."/>
            <person name="Mizrachi E."/>
        </authorList>
    </citation>
    <scope>NUCLEOTIDE SEQUENCE</scope>
    <source>
        <tissue evidence="1">Young leaves</tissue>
    </source>
</reference>
<keyword evidence="2" id="KW-1185">Reference proteome</keyword>
<dbReference type="Proteomes" id="UP001141806">
    <property type="component" value="Unassembled WGS sequence"/>
</dbReference>
<evidence type="ECO:0000313" key="2">
    <source>
        <dbReference type="Proteomes" id="UP001141806"/>
    </source>
</evidence>